<evidence type="ECO:0000313" key="2">
    <source>
        <dbReference type="EMBL" id="SDX46181.1"/>
    </source>
</evidence>
<feature type="transmembrane region" description="Helical" evidence="1">
    <location>
        <begin position="9"/>
        <end position="28"/>
    </location>
</feature>
<dbReference type="OrthoDB" id="1445645at2"/>
<feature type="transmembrane region" description="Helical" evidence="1">
    <location>
        <begin position="104"/>
        <end position="128"/>
    </location>
</feature>
<dbReference type="RefSeq" id="WP_091433423.1">
    <property type="nucleotide sequence ID" value="NZ_FNMV01000010.1"/>
</dbReference>
<organism evidence="2 3">
    <name type="scientific">Flavobacterium degerlachei</name>
    <dbReference type="NCBI Taxonomy" id="229203"/>
    <lineage>
        <taxon>Bacteria</taxon>
        <taxon>Pseudomonadati</taxon>
        <taxon>Bacteroidota</taxon>
        <taxon>Flavobacteriia</taxon>
        <taxon>Flavobacteriales</taxon>
        <taxon>Flavobacteriaceae</taxon>
        <taxon>Flavobacterium</taxon>
    </lineage>
</organism>
<sequence length="137" mass="15159">MKLKNASPLIVVSILGIISIILPVFILGNLKPYESPLFPLLRTGIEGISKYSFLFLLLSGFIVKLFSDAPSWKIGLMSMVLFPLAAICEMIADPTSHTMFPFEFIGYALYTIPALAGAYTSQLIKSFVKAATRYFKK</sequence>
<proteinExistence type="predicted"/>
<protein>
    <submittedName>
        <fullName evidence="2">Uncharacterized protein</fullName>
    </submittedName>
</protein>
<name>A0A1H3BWL6_9FLAO</name>
<dbReference type="Proteomes" id="UP000198569">
    <property type="component" value="Unassembled WGS sequence"/>
</dbReference>
<keyword evidence="1" id="KW-0472">Membrane</keyword>
<dbReference type="STRING" id="229203.SAMN05444338_110137"/>
<feature type="transmembrane region" description="Helical" evidence="1">
    <location>
        <begin position="48"/>
        <end position="67"/>
    </location>
</feature>
<gene>
    <name evidence="2" type="ORF">SAMN05444338_110137</name>
</gene>
<keyword evidence="1" id="KW-1133">Transmembrane helix</keyword>
<dbReference type="EMBL" id="FNMV01000010">
    <property type="protein sequence ID" value="SDX46181.1"/>
    <property type="molecule type" value="Genomic_DNA"/>
</dbReference>
<feature type="transmembrane region" description="Helical" evidence="1">
    <location>
        <begin position="74"/>
        <end position="92"/>
    </location>
</feature>
<reference evidence="3" key="1">
    <citation type="submission" date="2016-10" db="EMBL/GenBank/DDBJ databases">
        <authorList>
            <person name="Varghese N."/>
            <person name="Submissions S."/>
        </authorList>
    </citation>
    <scope>NUCLEOTIDE SEQUENCE [LARGE SCALE GENOMIC DNA]</scope>
    <source>
        <strain evidence="3">DSM 15718</strain>
    </source>
</reference>
<keyword evidence="3" id="KW-1185">Reference proteome</keyword>
<accession>A0A1H3BWL6</accession>
<keyword evidence="1" id="KW-0812">Transmembrane</keyword>
<evidence type="ECO:0000313" key="3">
    <source>
        <dbReference type="Proteomes" id="UP000198569"/>
    </source>
</evidence>
<dbReference type="AlphaFoldDB" id="A0A1H3BWL6"/>
<evidence type="ECO:0000256" key="1">
    <source>
        <dbReference type="SAM" id="Phobius"/>
    </source>
</evidence>